<dbReference type="AlphaFoldDB" id="A0A3P3XZM3"/>
<reference evidence="3 4" key="1">
    <citation type="submission" date="2018-03" db="EMBL/GenBank/DDBJ databases">
        <authorList>
            <person name="Fogelqvist J."/>
        </authorList>
    </citation>
    <scope>NUCLEOTIDE SEQUENCE [LARGE SCALE GENOMIC DNA]</scope>
</reference>
<dbReference type="EMBL" id="OVEO01000001">
    <property type="protein sequence ID" value="SPQ93270.1"/>
    <property type="molecule type" value="Genomic_DNA"/>
</dbReference>
<sequence length="558" mass="64923">MGLQALAALVVVVVFWAIGAYALVHASVSRFLKVLLGVVLVLIPVAGPFYLCLPGAMRPSSSASPRVGAVMVVCHPFSDEDAVVRLARWIPPRPRLTPAVFPVHEFRFVPRLSDRLVRASSGLLRFGESEPDVGPIVRDIVSPRIPLTHAPIWTAPPITRTSSVTIIEGLKPAKKASYWEPSDPNLGSRQRPAPHVRSWATLARRQTQDPDIADRDPGPGALRINYDAVLPRVHVTVLPPNELDPPSKAHVSRRVPTPVAVRRQRNEEHMLTVRLRKQQIERCRLERLQKKYERMIMSERTRERVKHRLRTWIAIGTVLRYAQGFSHAVWRNHLGHKFRRVAVIVTRLRAWVYRFRKRRDAGFTYTIDDVVAAHAACARAVRRRRAYTRRRIEIRALTNIIDFFENSSLRATFFRSVHHMLDNATKVQRWWREMKRVRYARLDFIWDRIQDAIRTAKRPRRSRRCLLLEHMICSRLTDRVYDQARIAFRDVLRRRRAGISIELTASGFLRREIWFRMQVLHQERAWRSDIMSKVKAARPHKNPRRRRQQAPVRRTIPI</sequence>
<gene>
    <name evidence="3" type="ORF">PLBR_LOCUS485</name>
</gene>
<accession>A0A3P3XZM3</accession>
<dbReference type="Proteomes" id="UP000290189">
    <property type="component" value="Unassembled WGS sequence"/>
</dbReference>
<keyword evidence="2" id="KW-0812">Transmembrane</keyword>
<evidence type="ECO:0000313" key="3">
    <source>
        <dbReference type="EMBL" id="SPQ93270.1"/>
    </source>
</evidence>
<feature type="compositionally biased region" description="Low complexity" evidence="1">
    <location>
        <begin position="549"/>
        <end position="558"/>
    </location>
</feature>
<feature type="compositionally biased region" description="Basic residues" evidence="1">
    <location>
        <begin position="535"/>
        <end position="548"/>
    </location>
</feature>
<keyword evidence="3" id="KW-0496">Mitochondrion</keyword>
<proteinExistence type="predicted"/>
<evidence type="ECO:0000256" key="2">
    <source>
        <dbReference type="SAM" id="Phobius"/>
    </source>
</evidence>
<evidence type="ECO:0000313" key="4">
    <source>
        <dbReference type="Proteomes" id="UP000290189"/>
    </source>
</evidence>
<feature type="transmembrane region" description="Helical" evidence="2">
    <location>
        <begin position="6"/>
        <end position="24"/>
    </location>
</feature>
<geneLocation type="mitochondrion" evidence="3"/>
<feature type="transmembrane region" description="Helical" evidence="2">
    <location>
        <begin position="31"/>
        <end position="51"/>
    </location>
</feature>
<protein>
    <submittedName>
        <fullName evidence="3">Uncharacterized protein</fullName>
    </submittedName>
</protein>
<organism evidence="3 4">
    <name type="scientific">Plasmodiophora brassicae</name>
    <name type="common">Clubroot disease agent</name>
    <dbReference type="NCBI Taxonomy" id="37360"/>
    <lineage>
        <taxon>Eukaryota</taxon>
        <taxon>Sar</taxon>
        <taxon>Rhizaria</taxon>
        <taxon>Endomyxa</taxon>
        <taxon>Phytomyxea</taxon>
        <taxon>Plasmodiophorida</taxon>
        <taxon>Plasmodiophoridae</taxon>
        <taxon>Plasmodiophora</taxon>
    </lineage>
</organism>
<name>A0A3P3XZM3_PLABS</name>
<keyword evidence="2" id="KW-0472">Membrane</keyword>
<keyword evidence="2" id="KW-1133">Transmembrane helix</keyword>
<evidence type="ECO:0000256" key="1">
    <source>
        <dbReference type="SAM" id="MobiDB-lite"/>
    </source>
</evidence>
<feature type="region of interest" description="Disordered" evidence="1">
    <location>
        <begin position="533"/>
        <end position="558"/>
    </location>
</feature>